<accession>A0A0W1ADJ5</accession>
<organism evidence="1 2">
    <name type="scientific">Legionella waltersii</name>
    <dbReference type="NCBI Taxonomy" id="66969"/>
    <lineage>
        <taxon>Bacteria</taxon>
        <taxon>Pseudomonadati</taxon>
        <taxon>Pseudomonadota</taxon>
        <taxon>Gammaproteobacteria</taxon>
        <taxon>Legionellales</taxon>
        <taxon>Legionellaceae</taxon>
        <taxon>Legionella</taxon>
    </lineage>
</organism>
<dbReference type="PATRIC" id="fig|66969.6.peg.1613"/>
<keyword evidence="2" id="KW-1185">Reference proteome</keyword>
<sequence length="206" mass="23852">MAERLIWNFEFLQHKQTPLIPPVTDELNDLKWENRYFWSADEIIHLNTIDPALLDITHYQQKHKEDHYYLLPNKNFNIKRRRGELLYKPIIKRSGPMLGFGPKINLDGIETLPNNNDSTIDALKKIVSAVKAQGVMIFVKKDAFIFKFPTTPTIKLELARLEVNNKVYFSVCVEGRSMQLVKTISALLLTKQKSCGYVSFLKSIIT</sequence>
<reference evidence="1 2" key="1">
    <citation type="submission" date="2015-11" db="EMBL/GenBank/DDBJ databases">
        <title>Genomic analysis of 38 Legionella species identifies large and diverse effector repertoires.</title>
        <authorList>
            <person name="Burstein D."/>
            <person name="Amaro F."/>
            <person name="Zusman T."/>
            <person name="Lifshitz Z."/>
            <person name="Cohen O."/>
            <person name="Gilbert J.A."/>
            <person name="Pupko T."/>
            <person name="Shuman H.A."/>
            <person name="Segal G."/>
        </authorList>
    </citation>
    <scope>NUCLEOTIDE SEQUENCE [LARGE SCALE GENOMIC DNA]</scope>
    <source>
        <strain evidence="1 2">ATCC 51914</strain>
    </source>
</reference>
<dbReference type="OrthoDB" id="5647572at2"/>
<evidence type="ECO:0000313" key="2">
    <source>
        <dbReference type="Proteomes" id="UP000054729"/>
    </source>
</evidence>
<protein>
    <submittedName>
        <fullName evidence="1">Uncharacterized protein</fullName>
    </submittedName>
</protein>
<dbReference type="EMBL" id="LNZB01000036">
    <property type="protein sequence ID" value="KTD79403.1"/>
    <property type="molecule type" value="Genomic_DNA"/>
</dbReference>
<name>A0A0W1ADJ5_9GAMM</name>
<dbReference type="STRING" id="66969.Lwal_1475"/>
<dbReference type="AlphaFoldDB" id="A0A0W1ADJ5"/>
<evidence type="ECO:0000313" key="1">
    <source>
        <dbReference type="EMBL" id="KTD79403.1"/>
    </source>
</evidence>
<comment type="caution">
    <text evidence="1">The sequence shown here is derived from an EMBL/GenBank/DDBJ whole genome shotgun (WGS) entry which is preliminary data.</text>
</comment>
<proteinExistence type="predicted"/>
<dbReference type="RefSeq" id="WP_058480171.1">
    <property type="nucleotide sequence ID" value="NZ_CAAAIQ010000023.1"/>
</dbReference>
<gene>
    <name evidence="1" type="ORF">Lwal_1475</name>
</gene>
<dbReference type="Proteomes" id="UP000054729">
    <property type="component" value="Unassembled WGS sequence"/>
</dbReference>